<keyword evidence="4" id="KW-0249">Electron transport</keyword>
<dbReference type="PIRSF" id="PIRSF000077">
    <property type="entry name" value="Thioredoxin"/>
    <property type="match status" value="1"/>
</dbReference>
<evidence type="ECO:0000256" key="6">
    <source>
        <dbReference type="ARBA" id="ARBA00023284"/>
    </source>
</evidence>
<evidence type="ECO:0000256" key="1">
    <source>
        <dbReference type="ARBA" id="ARBA00008987"/>
    </source>
</evidence>
<keyword evidence="11" id="KW-1185">Reference proteome</keyword>
<keyword evidence="5" id="KW-1015">Disulfide bond</keyword>
<evidence type="ECO:0000256" key="7">
    <source>
        <dbReference type="NCBIfam" id="TIGR01068"/>
    </source>
</evidence>
<name>A0ABV1H4M5_9FIRM</name>
<evidence type="ECO:0000256" key="5">
    <source>
        <dbReference type="ARBA" id="ARBA00023157"/>
    </source>
</evidence>
<reference evidence="10" key="1">
    <citation type="submission" date="2024-03" db="EMBL/GenBank/DDBJ databases">
        <title>Human intestinal bacterial collection.</title>
        <authorList>
            <person name="Pauvert C."/>
            <person name="Hitch T.C.A."/>
            <person name="Clavel T."/>
        </authorList>
    </citation>
    <scope>NUCLEOTIDE SEQUENCE [LARGE SCALE GENOMIC DNA]</scope>
    <source>
        <strain evidence="10">CLA-AA-H89B</strain>
    </source>
</reference>
<protein>
    <recommendedName>
        <fullName evidence="2 7">Thioredoxin</fullName>
    </recommendedName>
</protein>
<dbReference type="Pfam" id="PF00085">
    <property type="entry name" value="Thioredoxin"/>
    <property type="match status" value="1"/>
</dbReference>
<keyword evidence="3" id="KW-0813">Transport</keyword>
<keyword evidence="6" id="KW-0676">Redox-active center</keyword>
<dbReference type="CDD" id="cd02947">
    <property type="entry name" value="TRX_family"/>
    <property type="match status" value="1"/>
</dbReference>
<accession>A0ABV1H4M5</accession>
<dbReference type="Proteomes" id="UP001546774">
    <property type="component" value="Unassembled WGS sequence"/>
</dbReference>
<sequence length="105" mass="11850">MAIVHVTSENYEKEVLQSDKPVLIDFWASWCGPCQMLGPVIEEVSEEVTDVKFVKVSTEEAPELAEKFSIMYIPTLVLMENGTVVNKSTGFLQKEQILELLNTKN</sequence>
<dbReference type="PANTHER" id="PTHR45663:SF11">
    <property type="entry name" value="GEO12009P1"/>
    <property type="match status" value="1"/>
</dbReference>
<organism evidence="10 11">
    <name type="scientific">Lachnospira intestinalis</name>
    <dbReference type="NCBI Taxonomy" id="3133158"/>
    <lineage>
        <taxon>Bacteria</taxon>
        <taxon>Bacillati</taxon>
        <taxon>Bacillota</taxon>
        <taxon>Clostridia</taxon>
        <taxon>Lachnospirales</taxon>
        <taxon>Lachnospiraceae</taxon>
        <taxon>Lachnospira</taxon>
    </lineage>
</organism>
<dbReference type="SUPFAM" id="SSF52833">
    <property type="entry name" value="Thioredoxin-like"/>
    <property type="match status" value="1"/>
</dbReference>
<feature type="domain" description="Thioredoxin" evidence="9">
    <location>
        <begin position="1"/>
        <end position="105"/>
    </location>
</feature>
<dbReference type="InterPro" id="IPR036249">
    <property type="entry name" value="Thioredoxin-like_sf"/>
</dbReference>
<proteinExistence type="inferred from homology"/>
<dbReference type="NCBIfam" id="TIGR01068">
    <property type="entry name" value="thioredoxin"/>
    <property type="match status" value="1"/>
</dbReference>
<evidence type="ECO:0000256" key="2">
    <source>
        <dbReference type="ARBA" id="ARBA00020570"/>
    </source>
</evidence>
<evidence type="ECO:0000256" key="4">
    <source>
        <dbReference type="ARBA" id="ARBA00022982"/>
    </source>
</evidence>
<evidence type="ECO:0000313" key="10">
    <source>
        <dbReference type="EMBL" id="MEQ2554664.1"/>
    </source>
</evidence>
<evidence type="ECO:0000256" key="8">
    <source>
        <dbReference type="PIRNR" id="PIRNR000077"/>
    </source>
</evidence>
<dbReference type="PROSITE" id="PS00194">
    <property type="entry name" value="THIOREDOXIN_1"/>
    <property type="match status" value="1"/>
</dbReference>
<dbReference type="InterPro" id="IPR005746">
    <property type="entry name" value="Thioredoxin"/>
</dbReference>
<dbReference type="PROSITE" id="PS51352">
    <property type="entry name" value="THIOREDOXIN_2"/>
    <property type="match status" value="1"/>
</dbReference>
<dbReference type="InterPro" id="IPR013766">
    <property type="entry name" value="Thioredoxin_domain"/>
</dbReference>
<comment type="similarity">
    <text evidence="1 8">Belongs to the thioredoxin family.</text>
</comment>
<dbReference type="Gene3D" id="3.40.30.10">
    <property type="entry name" value="Glutaredoxin"/>
    <property type="match status" value="1"/>
</dbReference>
<dbReference type="PANTHER" id="PTHR45663">
    <property type="entry name" value="GEO12009P1"/>
    <property type="match status" value="1"/>
</dbReference>
<evidence type="ECO:0000259" key="9">
    <source>
        <dbReference type="PROSITE" id="PS51352"/>
    </source>
</evidence>
<evidence type="ECO:0000256" key="3">
    <source>
        <dbReference type="ARBA" id="ARBA00022448"/>
    </source>
</evidence>
<comment type="caution">
    <text evidence="10">The sequence shown here is derived from an EMBL/GenBank/DDBJ whole genome shotgun (WGS) entry which is preliminary data.</text>
</comment>
<gene>
    <name evidence="10" type="primary">trxA</name>
    <name evidence="10" type="ORF">WMO37_06460</name>
</gene>
<dbReference type="EMBL" id="JBBMFS010000004">
    <property type="protein sequence ID" value="MEQ2554664.1"/>
    <property type="molecule type" value="Genomic_DNA"/>
</dbReference>
<evidence type="ECO:0000313" key="11">
    <source>
        <dbReference type="Proteomes" id="UP001546774"/>
    </source>
</evidence>
<dbReference type="PRINTS" id="PR00421">
    <property type="entry name" value="THIOREDOXIN"/>
</dbReference>
<dbReference type="InterPro" id="IPR017937">
    <property type="entry name" value="Thioredoxin_CS"/>
</dbReference>